<dbReference type="InterPro" id="IPR050261">
    <property type="entry name" value="FrsA_esterase"/>
</dbReference>
<keyword evidence="3" id="KW-1185">Reference proteome</keyword>
<name>A0A3N4VKE1_9GAMM</name>
<sequence length="264" mass="29046">MHATLRQVRLEVSGDRIRATFASPGAALPAALFVHGWNGNRRRALGHLRDAAALGCAGLAFDLRGHEDTADQHGTVNRQQNLDDLVAAYDWLAARAGVDPAAIAVVGFSYGAYLAALLAQRRPVRWLALRSPALYPDEDWCAPKRAIKREHDLRAFRERALSPAENRALRACAGFRGDVLLVESECDEVLPRQVARNYLAAFAAARSLTARVLAGADHELGTPRHRRAYAELLARWLDERLREVRLGGLRRTRPSSGQHSGSIV</sequence>
<evidence type="ECO:0000313" key="2">
    <source>
        <dbReference type="EMBL" id="RPE79731.1"/>
    </source>
</evidence>
<dbReference type="EMBL" id="RKQN01000002">
    <property type="protein sequence ID" value="RPE79731.1"/>
    <property type="molecule type" value="Genomic_DNA"/>
</dbReference>
<evidence type="ECO:0000313" key="3">
    <source>
        <dbReference type="Proteomes" id="UP000269708"/>
    </source>
</evidence>
<protein>
    <recommendedName>
        <fullName evidence="1">Peptidase S9 prolyl oligopeptidase catalytic domain-containing protein</fullName>
    </recommendedName>
</protein>
<proteinExistence type="predicted"/>
<evidence type="ECO:0000259" key="1">
    <source>
        <dbReference type="Pfam" id="PF00326"/>
    </source>
</evidence>
<feature type="domain" description="Peptidase S9 prolyl oligopeptidase catalytic" evidence="1">
    <location>
        <begin position="76"/>
        <end position="241"/>
    </location>
</feature>
<dbReference type="InterPro" id="IPR029058">
    <property type="entry name" value="AB_hydrolase_fold"/>
</dbReference>
<dbReference type="Pfam" id="PF00326">
    <property type="entry name" value="Peptidase_S9"/>
    <property type="match status" value="1"/>
</dbReference>
<dbReference type="InterPro" id="IPR001375">
    <property type="entry name" value="Peptidase_S9_cat"/>
</dbReference>
<dbReference type="SUPFAM" id="SSF53474">
    <property type="entry name" value="alpha/beta-Hydrolases"/>
    <property type="match status" value="1"/>
</dbReference>
<dbReference type="RefSeq" id="WP_123769917.1">
    <property type="nucleotide sequence ID" value="NZ_RKQN01000002.1"/>
</dbReference>
<dbReference type="OrthoDB" id="8638755at2"/>
<dbReference type="GO" id="GO:0006508">
    <property type="term" value="P:proteolysis"/>
    <property type="evidence" value="ECO:0007669"/>
    <property type="project" value="InterPro"/>
</dbReference>
<dbReference type="Gene3D" id="3.40.50.1820">
    <property type="entry name" value="alpha/beta hydrolase"/>
    <property type="match status" value="1"/>
</dbReference>
<gene>
    <name evidence="2" type="ORF">EDC50_1557</name>
</gene>
<reference evidence="2 3" key="1">
    <citation type="submission" date="2018-11" db="EMBL/GenBank/DDBJ databases">
        <title>Genomic Encyclopedia of Type Strains, Phase IV (KMG-IV): sequencing the most valuable type-strain genomes for metagenomic binning, comparative biology and taxonomic classification.</title>
        <authorList>
            <person name="Goeker M."/>
        </authorList>
    </citation>
    <scope>NUCLEOTIDE SEQUENCE [LARGE SCALE GENOMIC DNA]</scope>
    <source>
        <strain evidence="2 3">DSM 25623</strain>
    </source>
</reference>
<dbReference type="PANTHER" id="PTHR22946">
    <property type="entry name" value="DIENELACTONE HYDROLASE DOMAIN-CONTAINING PROTEIN-RELATED"/>
    <property type="match status" value="1"/>
</dbReference>
<dbReference type="PANTHER" id="PTHR22946:SF5">
    <property type="entry name" value="PEPTIDASE S9 PROLYL OLIGOPEPTIDASE CATALYTIC DOMAIN-CONTAINING PROTEIN"/>
    <property type="match status" value="1"/>
</dbReference>
<organism evidence="2 3">
    <name type="scientific">Vulcaniibacterium tengchongense</name>
    <dbReference type="NCBI Taxonomy" id="1273429"/>
    <lineage>
        <taxon>Bacteria</taxon>
        <taxon>Pseudomonadati</taxon>
        <taxon>Pseudomonadota</taxon>
        <taxon>Gammaproteobacteria</taxon>
        <taxon>Lysobacterales</taxon>
        <taxon>Lysobacteraceae</taxon>
        <taxon>Vulcaniibacterium</taxon>
    </lineage>
</organism>
<comment type="caution">
    <text evidence="2">The sequence shown here is derived from an EMBL/GenBank/DDBJ whole genome shotgun (WGS) entry which is preliminary data.</text>
</comment>
<accession>A0A3N4VKE1</accession>
<dbReference type="GO" id="GO:0008236">
    <property type="term" value="F:serine-type peptidase activity"/>
    <property type="evidence" value="ECO:0007669"/>
    <property type="project" value="InterPro"/>
</dbReference>
<dbReference type="Proteomes" id="UP000269708">
    <property type="component" value="Unassembled WGS sequence"/>
</dbReference>
<dbReference type="AlphaFoldDB" id="A0A3N4VKE1"/>